<dbReference type="GO" id="GO:0019221">
    <property type="term" value="P:cytokine-mediated signaling pathway"/>
    <property type="evidence" value="ECO:0000318"/>
    <property type="project" value="GO_Central"/>
</dbReference>
<evidence type="ECO:0000256" key="4">
    <source>
        <dbReference type="ARBA" id="ARBA00022729"/>
    </source>
</evidence>
<evidence type="ECO:0000256" key="2">
    <source>
        <dbReference type="ARBA" id="ARBA00008921"/>
    </source>
</evidence>
<keyword evidence="4 11" id="KW-0732">Signal</keyword>
<feature type="domain" description="Fibronectin type-III" evidence="12">
    <location>
        <begin position="452"/>
        <end position="546"/>
    </location>
</feature>
<dbReference type="eggNOG" id="ENOG502RF72">
    <property type="taxonomic scope" value="Eukaryota"/>
</dbReference>
<gene>
    <name evidence="13" type="primary">il27ra</name>
</gene>
<dbReference type="PANTHER" id="PTHR48423:SF1">
    <property type="entry name" value="INTERLEUKIN-27 RECEPTOR SUBUNIT ALPHA"/>
    <property type="match status" value="1"/>
</dbReference>
<proteinExistence type="inferred from homology"/>
<evidence type="ECO:0000256" key="3">
    <source>
        <dbReference type="ARBA" id="ARBA00022692"/>
    </source>
</evidence>
<dbReference type="Pfam" id="PF00041">
    <property type="entry name" value="fn3"/>
    <property type="match status" value="2"/>
</dbReference>
<evidence type="ECO:0000256" key="9">
    <source>
        <dbReference type="ARBA" id="ARBA00023180"/>
    </source>
</evidence>
<keyword evidence="14" id="KW-1185">Reference proteome</keyword>
<dbReference type="Proteomes" id="UP000001646">
    <property type="component" value="Chromosome 2"/>
</dbReference>
<dbReference type="InterPro" id="IPR052672">
    <property type="entry name" value="Type1_Cytokine_Rcpt_Type2"/>
</dbReference>
<evidence type="ECO:0000313" key="14">
    <source>
        <dbReference type="Proteomes" id="UP000001646"/>
    </source>
</evidence>
<evidence type="ECO:0000256" key="1">
    <source>
        <dbReference type="ARBA" id="ARBA00004479"/>
    </source>
</evidence>
<keyword evidence="3 10" id="KW-0812">Transmembrane</keyword>
<feature type="domain" description="Fibronectin type-III" evidence="12">
    <location>
        <begin position="351"/>
        <end position="451"/>
    </location>
</feature>
<feature type="domain" description="Fibronectin type-III" evidence="12">
    <location>
        <begin position="155"/>
        <end position="255"/>
    </location>
</feature>
<evidence type="ECO:0000256" key="11">
    <source>
        <dbReference type="SAM" id="SignalP"/>
    </source>
</evidence>
<dbReference type="FunFam" id="2.60.40.10:FF:000287">
    <property type="entry name" value="Prolactin receptor"/>
    <property type="match status" value="1"/>
</dbReference>
<reference evidence="13" key="2">
    <citation type="submission" date="2025-08" db="UniProtKB">
        <authorList>
            <consortium name="Ensembl"/>
        </authorList>
    </citation>
    <scope>IDENTIFICATION</scope>
</reference>
<dbReference type="GO" id="GO:0019955">
    <property type="term" value="F:cytokine binding"/>
    <property type="evidence" value="ECO:0000318"/>
    <property type="project" value="GO_Central"/>
</dbReference>
<sequence>MNIWAWNSMLFGIILCSNPLCLFMQDIVGTMGNKLSMAWLLLLALKVFGLEEVDPDDSIVLQCYQSVHSYDMNCSWLIRNDPDVDATHVLHYQSLKFHPRQPHLVKSQRKQNWLIIDRHNLTRGDDYSVWMEISSEAGTITSKKLNFSLDNIVKPPPPVLDPVVPDASGAHVKWNNDVWHKFDDHPPLICALRYKASRDHDWAYLQMESVGQEDYELEDLKPFTFYEVEIRCTPEMENGFWSEWSSPQVFRTTEAAPLGQVDVWREVGVSPNGKPSVLLLWKALGPEVARGDILDYEVTYRDASKRVSKMVYYCCNATLPPTAEYAWVTARNSISKTLPANLSLEQTEHPSPENVQVVAIPDQGLKVTWEISTSPQWILPEEYVVEWREELFSKEVPINWIRRPGRNNSAMLKGDFKPKIPYRMRVSALYAEGSSTSVPVQAYFKEEAPSASPQALRDRSITSTASLISWEEIPLESRNGNITHYTLYLKHISSGNVIRMSIGATEKSYKLFNLKPGAAYELWMTGSTSAGEGVPSPKHHFNTPAISHWQTIVVITVVIGILFFLAAAVVYAKYRWVLNFCHKILPLWCWERIPDPEHSMVVSKMDEQNITRAMDTLDQSPEGMDIIKIKELAPQPAPPPSRVPVVNSGYEKHFMPTAEEIERLT</sequence>
<dbReference type="SMART" id="SM00060">
    <property type="entry name" value="FN3"/>
    <property type="match status" value="3"/>
</dbReference>
<comment type="similarity">
    <text evidence="2">Belongs to the type I cytokine receptor family. Type 2 subfamily.</text>
</comment>
<dbReference type="STRING" id="28377.ENSACAP00000015373"/>
<comment type="subcellular location">
    <subcellularLocation>
        <location evidence="1">Membrane</location>
        <topology evidence="1">Single-pass type I membrane protein</topology>
    </subcellularLocation>
</comment>
<name>G1KRD3_ANOCA</name>
<evidence type="ECO:0000256" key="7">
    <source>
        <dbReference type="ARBA" id="ARBA00023136"/>
    </source>
</evidence>
<evidence type="ECO:0000259" key="12">
    <source>
        <dbReference type="PROSITE" id="PS50853"/>
    </source>
</evidence>
<dbReference type="CDD" id="cd00063">
    <property type="entry name" value="FN3"/>
    <property type="match status" value="3"/>
</dbReference>
<dbReference type="InParanoid" id="G1KRD3"/>
<dbReference type="GO" id="GO:0009897">
    <property type="term" value="C:external side of plasma membrane"/>
    <property type="evidence" value="ECO:0000318"/>
    <property type="project" value="GO_Central"/>
</dbReference>
<evidence type="ECO:0000256" key="10">
    <source>
        <dbReference type="SAM" id="Phobius"/>
    </source>
</evidence>
<evidence type="ECO:0000313" key="13">
    <source>
        <dbReference type="Ensembl" id="ENSACAP00000015373.4"/>
    </source>
</evidence>
<dbReference type="Gene3D" id="2.60.40.10">
    <property type="entry name" value="Immunoglobulins"/>
    <property type="match status" value="5"/>
</dbReference>
<reference evidence="13" key="3">
    <citation type="submission" date="2025-09" db="UniProtKB">
        <authorList>
            <consortium name="Ensembl"/>
        </authorList>
    </citation>
    <scope>IDENTIFICATION</scope>
</reference>
<dbReference type="InterPro" id="IPR003961">
    <property type="entry name" value="FN3_dom"/>
</dbReference>
<dbReference type="Ensembl" id="ENSACAT00000015686.4">
    <property type="protein sequence ID" value="ENSACAP00000015373.4"/>
    <property type="gene ID" value="ENSACAG00000015657.4"/>
</dbReference>
<keyword evidence="9" id="KW-0325">Glycoprotein</keyword>
<reference evidence="13 14" key="1">
    <citation type="submission" date="2009-12" db="EMBL/GenBank/DDBJ databases">
        <title>The Genome Sequence of Anolis carolinensis (Green Anole Lizard).</title>
        <authorList>
            <consortium name="The Genome Sequencing Platform"/>
            <person name="Di Palma F."/>
            <person name="Alfoldi J."/>
            <person name="Heiman D."/>
            <person name="Young S."/>
            <person name="Grabherr M."/>
            <person name="Johnson J."/>
            <person name="Lander E.S."/>
            <person name="Lindblad-Toh K."/>
        </authorList>
    </citation>
    <scope>NUCLEOTIDE SEQUENCE [LARGE SCALE GENOMIC DNA]</scope>
    <source>
        <strain evidence="13 14">JBL SC #1</strain>
    </source>
</reference>
<protein>
    <recommendedName>
        <fullName evidence="12">Fibronectin type-III domain-containing protein</fullName>
    </recommendedName>
</protein>
<accession>G1KRD3</accession>
<dbReference type="AlphaFoldDB" id="G1KRD3"/>
<feature type="signal peptide" evidence="11">
    <location>
        <begin position="1"/>
        <end position="16"/>
    </location>
</feature>
<dbReference type="GeneTree" id="ENSGT00940000159829"/>
<keyword evidence="7 10" id="KW-0472">Membrane</keyword>
<keyword evidence="8" id="KW-0675">Receptor</keyword>
<dbReference type="InterPro" id="IPR013783">
    <property type="entry name" value="Ig-like_fold"/>
</dbReference>
<dbReference type="PROSITE" id="PS50853">
    <property type="entry name" value="FN3"/>
    <property type="match status" value="3"/>
</dbReference>
<dbReference type="GO" id="GO:0008284">
    <property type="term" value="P:positive regulation of cell population proliferation"/>
    <property type="evidence" value="ECO:0000318"/>
    <property type="project" value="GO_Central"/>
</dbReference>
<dbReference type="Bgee" id="ENSACAG00000015657">
    <property type="expression patterns" value="Expressed in liver and 12 other cell types or tissues"/>
</dbReference>
<evidence type="ECO:0000256" key="5">
    <source>
        <dbReference type="ARBA" id="ARBA00022737"/>
    </source>
</evidence>
<organism evidence="13 14">
    <name type="scientific">Anolis carolinensis</name>
    <name type="common">Green anole</name>
    <name type="synonym">American chameleon</name>
    <dbReference type="NCBI Taxonomy" id="28377"/>
    <lineage>
        <taxon>Eukaryota</taxon>
        <taxon>Metazoa</taxon>
        <taxon>Chordata</taxon>
        <taxon>Craniata</taxon>
        <taxon>Vertebrata</taxon>
        <taxon>Euteleostomi</taxon>
        <taxon>Lepidosauria</taxon>
        <taxon>Squamata</taxon>
        <taxon>Bifurcata</taxon>
        <taxon>Unidentata</taxon>
        <taxon>Episquamata</taxon>
        <taxon>Toxicofera</taxon>
        <taxon>Iguania</taxon>
        <taxon>Dactyloidae</taxon>
        <taxon>Anolis</taxon>
    </lineage>
</organism>
<evidence type="ECO:0000256" key="8">
    <source>
        <dbReference type="ARBA" id="ARBA00023170"/>
    </source>
</evidence>
<dbReference type="SUPFAM" id="SSF49265">
    <property type="entry name" value="Fibronectin type III"/>
    <property type="match status" value="4"/>
</dbReference>
<keyword evidence="6 10" id="KW-1133">Transmembrane helix</keyword>
<feature type="transmembrane region" description="Helical" evidence="10">
    <location>
        <begin position="549"/>
        <end position="572"/>
    </location>
</feature>
<dbReference type="InterPro" id="IPR036116">
    <property type="entry name" value="FN3_sf"/>
</dbReference>
<evidence type="ECO:0000256" key="6">
    <source>
        <dbReference type="ARBA" id="ARBA00022989"/>
    </source>
</evidence>
<dbReference type="GO" id="GO:0004896">
    <property type="term" value="F:cytokine receptor activity"/>
    <property type="evidence" value="ECO:0000318"/>
    <property type="project" value="GO_Central"/>
</dbReference>
<dbReference type="GO" id="GO:0043235">
    <property type="term" value="C:receptor complex"/>
    <property type="evidence" value="ECO:0000318"/>
    <property type="project" value="GO_Central"/>
</dbReference>
<feature type="chain" id="PRO_5032730328" description="Fibronectin type-III domain-containing protein" evidence="11">
    <location>
        <begin position="17"/>
        <end position="665"/>
    </location>
</feature>
<dbReference type="HOGENOM" id="CLU_029896_0_0_1"/>
<keyword evidence="5" id="KW-0677">Repeat</keyword>
<dbReference type="PANTHER" id="PTHR48423">
    <property type="entry name" value="INTERLEUKIN-27 RECEPTOR SUBUNIT ALPHA"/>
    <property type="match status" value="1"/>
</dbReference>